<evidence type="ECO:0000256" key="1">
    <source>
        <dbReference type="SAM" id="MobiDB-lite"/>
    </source>
</evidence>
<protein>
    <recommendedName>
        <fullName evidence="4">EF-hand domain-containing protein</fullName>
    </recommendedName>
</protein>
<gene>
    <name evidence="2" type="ORF">HKI87_13g74510</name>
</gene>
<feature type="compositionally biased region" description="Basic and acidic residues" evidence="1">
    <location>
        <begin position="166"/>
        <end position="176"/>
    </location>
</feature>
<feature type="region of interest" description="Disordered" evidence="1">
    <location>
        <begin position="935"/>
        <end position="1003"/>
    </location>
</feature>
<dbReference type="GO" id="GO:1904158">
    <property type="term" value="P:axonemal central apparatus assembly"/>
    <property type="evidence" value="ECO:0007669"/>
    <property type="project" value="TreeGrafter"/>
</dbReference>
<feature type="compositionally biased region" description="Acidic residues" evidence="1">
    <location>
        <begin position="971"/>
        <end position="1000"/>
    </location>
</feature>
<evidence type="ECO:0000313" key="3">
    <source>
        <dbReference type="Proteomes" id="UP001472866"/>
    </source>
</evidence>
<organism evidence="2 3">
    <name type="scientific">Chloropicon roscoffensis</name>
    <dbReference type="NCBI Taxonomy" id="1461544"/>
    <lineage>
        <taxon>Eukaryota</taxon>
        <taxon>Viridiplantae</taxon>
        <taxon>Chlorophyta</taxon>
        <taxon>Chloropicophyceae</taxon>
        <taxon>Chloropicales</taxon>
        <taxon>Chloropicaceae</taxon>
        <taxon>Chloropicon</taxon>
    </lineage>
</organism>
<feature type="region of interest" description="Disordered" evidence="1">
    <location>
        <begin position="119"/>
        <end position="176"/>
    </location>
</feature>
<feature type="region of interest" description="Disordered" evidence="1">
    <location>
        <begin position="709"/>
        <end position="796"/>
    </location>
</feature>
<feature type="region of interest" description="Disordered" evidence="1">
    <location>
        <begin position="1202"/>
        <end position="1251"/>
    </location>
</feature>
<sequence>MAEDGGAEDAAPVTGLDAVVVPHLEYHAVPVLLLTDEDDLTEDDVRDKLRVCFEESEDLKVKEISLKVVTKNDLAQLVDENEDTPPAFAKLVERQIERDVAALELELREKAEAEYLEREAERKAKEEEEAAAAAEAEEAKDGEAAETEQPDQDANLADQDDQAEPEAEKAEEPEPEPVRKTCIYLCKYDLTEEEMAASSRQSLRYPLCALAYIHSKPEGEGDAEASLPSVAAPEKEKTESDKLFIELKKSRKRDGPVSWAQDVALLECEAVDQGSYENLKTKLLKVSSCSATLKRWQDSTPFISVPDAAECRLGYYRQLADSVPPPSCSVPVLLHCMLEQVEQNVESGVMASPEKTMADTCSDLFDSIIGGMEDGPAPAERGGVEVVFELSQTLKGSPRKGARRGGQQRPLGTLVDVKEVEGQMCALSGVPGTRGFEVEGREEVSEEERATRVTSKEYFCQKHGLALVALEHFEQLTEAVGCLPKEFQDAHGDNLMSRRHVELLDSASAAQSILHTSSVLPRLSSKHLELEDATLVVLSAESEADCEPPALPLPVRLNNVYTGEDADQEKWPGYVYDIAVKSEEIMKKFTSVDTYPCEGSRLCSLPNDTWTLHQGMNTLHYGGAKLAGTTSDGSSVLVTEDCTQVALEEGVVLSANKDGTASFTHVGEQEACWTVLHTGAVVKCGFDQGGRKMVLLPDGCIGTYDPKEESWSRVNVKGERWSERPAPEEPVAEPAEGEDDAAEAVEEPAAAEEEEEEVAAAAEEDGEKAAEEGSNPDGAEGKPEDEDEDPKLERTYLPTLSVARVRDPDTGALVLTREDLTMMIQYEEGHKLTLFSDGTRIITYASGEWETMLQLKSVTLLFKGDQSKICIGRLEVETTDQEGVKVRVPFDASTLEVRRDDGAATVTLGEFTAEVGSGALRLGEEVLWGTVAAAAEAQPAPAEPAPAEVAEEAEGDGSEPQAEAESPGDDKAEDAEPVAEEEPAAAEGGDAEEGAEEEESGLQRSATFKARVFKVYKDGEAVEFIDESTFQSIKAKAESRGDQHISETDINNSETATKPMSHTFLSESDVMGSKGIVVAHNIAGESQAPRALQTLTVPSAITFAYVGSHSVPLPMISAIPADDTTSEASKTLLVRQVQEFPKVEDAEVESVKEVLRDLDDFDLVNEDTSPTTYLVSEAELESSNAEIKRQILETSEKIKRLREAKQASQGQWPLNTLKAPSSQEKSPSPSKSGNILKEESFHIRERPKEGTRLPYFGSEEAKAIRQKEVVRKNNPSNKPKPEKEGEMKKKYSVSDINYGSIQKLDNTLNAIFRHSYRNLGIIASALGMLEGECPKHEKEEEWREMAKAAKEVCEGGSQLPRESVQTQIRKHFIASNIGVGQAVLSSCLEVTKTQRYLELFADLDSTSRVDTALEALCEILNYDFRYLADLLTNFRQTRLPAGDKEVAQAVANASKTCSSVAEDDSVEAVFKHLRSDFLLAGPAGAAALDDLLDCLNLEKKKKEMLQVFVEEDGDDDGYLTEAQFKSLVPRLNVMLLSPDIIQPEEISDTFEGKVSIADCIDFLLQKQTQNSPMFPGELSSEVTNFTAYNSRPLSMDNEFWSYKDMMKEYDAVRVSSNKVAPCVMNAEYLSVEGETRRTLKTGLCSMQKLKLQEGMAVKNFQLEPAYIFLGRLEPGATAMGTFSLQNIGPEAARFNVGNVEPPFELDYKPGLLAAGMKRAIGVMVKIPEDSTQTCFSTEVVIKTECNILYCTVVAKLKETPKPIE</sequence>
<dbReference type="PANTHER" id="PTHR21963">
    <property type="entry name" value="PF6"/>
    <property type="match status" value="1"/>
</dbReference>
<dbReference type="GO" id="GO:1990716">
    <property type="term" value="C:axonemal central apparatus"/>
    <property type="evidence" value="ECO:0007669"/>
    <property type="project" value="TreeGrafter"/>
</dbReference>
<evidence type="ECO:0000313" key="2">
    <source>
        <dbReference type="EMBL" id="WZN65889.1"/>
    </source>
</evidence>
<feature type="compositionally biased region" description="Acidic residues" evidence="1">
    <location>
        <begin position="735"/>
        <end position="766"/>
    </location>
</feature>
<feature type="region of interest" description="Disordered" evidence="1">
    <location>
        <begin position="1266"/>
        <end position="1288"/>
    </location>
</feature>
<feature type="compositionally biased region" description="Basic and acidic residues" evidence="1">
    <location>
        <begin position="709"/>
        <end position="727"/>
    </location>
</feature>
<keyword evidence="3" id="KW-1185">Reference proteome</keyword>
<proteinExistence type="predicted"/>
<name>A0AAX4PIW9_9CHLO</name>
<reference evidence="2 3" key="1">
    <citation type="submission" date="2024-03" db="EMBL/GenBank/DDBJ databases">
        <title>Complete genome sequence of the green alga Chloropicon roscoffensis RCC1871.</title>
        <authorList>
            <person name="Lemieux C."/>
            <person name="Pombert J.-F."/>
            <person name="Otis C."/>
            <person name="Turmel M."/>
        </authorList>
    </citation>
    <scope>NUCLEOTIDE SEQUENCE [LARGE SCALE GENOMIC DNA]</scope>
    <source>
        <strain evidence="2 3">RCC1871</strain>
    </source>
</reference>
<dbReference type="InterPro" id="IPR026173">
    <property type="entry name" value="SPAG17"/>
</dbReference>
<feature type="compositionally biased region" description="Low complexity" evidence="1">
    <location>
        <begin position="1218"/>
        <end position="1232"/>
    </location>
</feature>
<evidence type="ECO:0008006" key="4">
    <source>
        <dbReference type="Google" id="ProtNLM"/>
    </source>
</evidence>
<accession>A0AAX4PIW9</accession>
<feature type="compositionally biased region" description="Basic and acidic residues" evidence="1">
    <location>
        <begin position="1236"/>
        <end position="1251"/>
    </location>
</feature>
<feature type="compositionally biased region" description="Basic and acidic residues" evidence="1">
    <location>
        <begin position="1279"/>
        <end position="1288"/>
    </location>
</feature>
<dbReference type="EMBL" id="CP151513">
    <property type="protein sequence ID" value="WZN65889.1"/>
    <property type="molecule type" value="Genomic_DNA"/>
</dbReference>
<dbReference type="PANTHER" id="PTHR21963:SF1">
    <property type="entry name" value="SPERM-ASSOCIATED ANTIGEN 17"/>
    <property type="match status" value="1"/>
</dbReference>
<feature type="compositionally biased region" description="Low complexity" evidence="1">
    <location>
        <begin position="935"/>
        <end position="948"/>
    </location>
</feature>
<feature type="compositionally biased region" description="Acidic residues" evidence="1">
    <location>
        <begin position="127"/>
        <end position="136"/>
    </location>
</feature>
<dbReference type="Proteomes" id="UP001472866">
    <property type="component" value="Chromosome 13"/>
</dbReference>